<feature type="compositionally biased region" description="Basic and acidic residues" evidence="1">
    <location>
        <begin position="8"/>
        <end position="22"/>
    </location>
</feature>
<evidence type="ECO:0008006" key="4">
    <source>
        <dbReference type="Google" id="ProtNLM"/>
    </source>
</evidence>
<proteinExistence type="predicted"/>
<organism evidence="2 3">
    <name type="scientific">Streptomyces spectabilis</name>
    <dbReference type="NCBI Taxonomy" id="68270"/>
    <lineage>
        <taxon>Bacteria</taxon>
        <taxon>Bacillati</taxon>
        <taxon>Actinomycetota</taxon>
        <taxon>Actinomycetes</taxon>
        <taxon>Kitasatosporales</taxon>
        <taxon>Streptomycetaceae</taxon>
        <taxon>Streptomyces</taxon>
    </lineage>
</organism>
<evidence type="ECO:0000313" key="3">
    <source>
        <dbReference type="Proteomes" id="UP000316806"/>
    </source>
</evidence>
<accession>A0A516RF95</accession>
<dbReference type="EMBL" id="CP040916">
    <property type="protein sequence ID" value="QDQ14330.1"/>
    <property type="molecule type" value="Genomic_DNA"/>
</dbReference>
<evidence type="ECO:0000313" key="2">
    <source>
        <dbReference type="EMBL" id="QDQ14330.1"/>
    </source>
</evidence>
<feature type="region of interest" description="Disordered" evidence="1">
    <location>
        <begin position="1"/>
        <end position="45"/>
    </location>
</feature>
<dbReference type="RefSeq" id="WP_144321542.1">
    <property type="nucleotide sequence ID" value="NZ_CP040916.1"/>
</dbReference>
<dbReference type="AlphaFoldDB" id="A0A516RF95"/>
<gene>
    <name evidence="2" type="ORF">FH965_30270</name>
</gene>
<dbReference type="InterPro" id="IPR057972">
    <property type="entry name" value="Terminase_7"/>
</dbReference>
<name>A0A516RF95_STRST</name>
<protein>
    <recommendedName>
        <fullName evidence="4">Terminase small subunit</fullName>
    </recommendedName>
</protein>
<dbReference type="Proteomes" id="UP000316806">
    <property type="component" value="Chromosome"/>
</dbReference>
<reference evidence="2 3" key="1">
    <citation type="journal article" date="2019" name="J. Ind. Microbiol. Biotechnol.">
        <title>The complete genomic sequence of Streptomyces spectabilis NRRL-2792 and identification of secondary metabolite biosynthetic gene clusters.</title>
        <authorList>
            <person name="Sinha A."/>
            <person name="Phillips-Salemka S."/>
            <person name="Niraula T.A."/>
            <person name="Short K.A."/>
            <person name="Niraula N.P."/>
        </authorList>
    </citation>
    <scope>NUCLEOTIDE SEQUENCE [LARGE SCALE GENOMIC DNA]</scope>
    <source>
        <strain evidence="2 3">NRRL 2792</strain>
    </source>
</reference>
<sequence>MGTRGPVPKREDQRRRQNKPDVETVTAPSGNPDGAEAPDPEPDWHPIARRWYEALANSGQSFFFEPSDWAQAAYVAEAMSRNLNQGQRLSGQLFASVISAASDLLTTEGSRRRLRIELSKAEATEVDSGIAELMAAYKAQS</sequence>
<evidence type="ECO:0000256" key="1">
    <source>
        <dbReference type="SAM" id="MobiDB-lite"/>
    </source>
</evidence>
<dbReference type="Pfam" id="PF25673">
    <property type="entry name" value="Terminase_7"/>
    <property type="match status" value="1"/>
</dbReference>